<dbReference type="HOGENOM" id="CLU_055769_0_4_9"/>
<keyword evidence="3" id="KW-0804">Transcription</keyword>
<dbReference type="Proteomes" id="UP000013777">
    <property type="component" value="Unassembled WGS sequence"/>
</dbReference>
<feature type="domain" description="SIS" evidence="5">
    <location>
        <begin position="122"/>
        <end position="263"/>
    </location>
</feature>
<evidence type="ECO:0008006" key="8">
    <source>
        <dbReference type="Google" id="ProtNLM"/>
    </source>
</evidence>
<dbReference type="Pfam" id="PF01380">
    <property type="entry name" value="SIS"/>
    <property type="match status" value="1"/>
</dbReference>
<feature type="domain" description="HTH rpiR-type" evidence="4">
    <location>
        <begin position="1"/>
        <end position="77"/>
    </location>
</feature>
<protein>
    <recommendedName>
        <fullName evidence="8">Phosphosugar isomerase transcriptional regulator</fullName>
    </recommendedName>
</protein>
<keyword evidence="2" id="KW-0238">DNA-binding</keyword>
<dbReference type="PATRIC" id="fig|1158606.3.peg.59"/>
<dbReference type="Gene3D" id="3.40.50.10490">
    <property type="entry name" value="Glucose-6-phosphate isomerase like protein, domain 1"/>
    <property type="match status" value="1"/>
</dbReference>
<dbReference type="PROSITE" id="PS51464">
    <property type="entry name" value="SIS"/>
    <property type="match status" value="1"/>
</dbReference>
<evidence type="ECO:0000313" key="6">
    <source>
        <dbReference type="EMBL" id="EOH90343.1"/>
    </source>
</evidence>
<dbReference type="PROSITE" id="PS51071">
    <property type="entry name" value="HTH_RPIR"/>
    <property type="match status" value="1"/>
</dbReference>
<proteinExistence type="predicted"/>
<name>R2Q4W1_9ENTE</name>
<dbReference type="GO" id="GO:0003677">
    <property type="term" value="F:DNA binding"/>
    <property type="evidence" value="ECO:0007669"/>
    <property type="project" value="UniProtKB-KW"/>
</dbReference>
<dbReference type="OrthoDB" id="370421at2"/>
<dbReference type="eggNOG" id="COG1737">
    <property type="taxonomic scope" value="Bacteria"/>
</dbReference>
<evidence type="ECO:0000256" key="2">
    <source>
        <dbReference type="ARBA" id="ARBA00023125"/>
    </source>
</evidence>
<gene>
    <name evidence="6" type="ORF">UAS_00068</name>
</gene>
<dbReference type="InterPro" id="IPR036388">
    <property type="entry name" value="WH-like_DNA-bd_sf"/>
</dbReference>
<comment type="caution">
    <text evidence="6">The sequence shown here is derived from an EMBL/GenBank/DDBJ whole genome shotgun (WGS) entry which is preliminary data.</text>
</comment>
<dbReference type="InterPro" id="IPR001347">
    <property type="entry name" value="SIS_dom"/>
</dbReference>
<dbReference type="GeneID" id="78364254"/>
<dbReference type="InterPro" id="IPR000281">
    <property type="entry name" value="HTH_RpiR"/>
</dbReference>
<dbReference type="PANTHER" id="PTHR30514:SF10">
    <property type="entry name" value="MURR_RPIR FAMILY TRANSCRIPTIONAL REGULATOR"/>
    <property type="match status" value="1"/>
</dbReference>
<dbReference type="GO" id="GO:0003700">
    <property type="term" value="F:DNA-binding transcription factor activity"/>
    <property type="evidence" value="ECO:0007669"/>
    <property type="project" value="InterPro"/>
</dbReference>
<evidence type="ECO:0000259" key="4">
    <source>
        <dbReference type="PROSITE" id="PS51071"/>
    </source>
</evidence>
<sequence>MNVLLQIQQNIQSYTAGEQKIANYIIENPEKLLPMSVHELAGRLDVSSATLVRFSKMLGLKGFTELKQRVSAALTTISSTESLKEVEKGDSVEDIKKKVSLRMNHMVEQVNKVLANEQVEQAAQLIRNAENVFTFGLGASSLAAQDISQKFSRIGKHCLVNTDITLMATSMTLLKESACLIAISNSGETAEVVKLSSLAESLGIPVIGITGQLKSKVAAKAQVVLMPSSGESIPMRTAATMSLMAQLYVVDILFYNYVANNFEDSMSGIQQTKNIEI</sequence>
<evidence type="ECO:0000259" key="5">
    <source>
        <dbReference type="PROSITE" id="PS51464"/>
    </source>
</evidence>
<dbReference type="STRING" id="57732.RU94_GL002202"/>
<reference evidence="6 7" key="1">
    <citation type="submission" date="2013-02" db="EMBL/GenBank/DDBJ databases">
        <title>The Genome Sequence of Enterococcus asini ATCC_700915.</title>
        <authorList>
            <consortium name="The Broad Institute Genome Sequencing Platform"/>
            <consortium name="The Broad Institute Genome Sequencing Center for Infectious Disease"/>
            <person name="Earl A.M."/>
            <person name="Gilmore M.S."/>
            <person name="Lebreton F."/>
            <person name="Walker B."/>
            <person name="Young S.K."/>
            <person name="Zeng Q."/>
            <person name="Gargeya S."/>
            <person name="Fitzgerald M."/>
            <person name="Haas B."/>
            <person name="Abouelleil A."/>
            <person name="Alvarado L."/>
            <person name="Arachchi H.M."/>
            <person name="Berlin A.M."/>
            <person name="Chapman S.B."/>
            <person name="Dewar J."/>
            <person name="Goldberg J."/>
            <person name="Griggs A."/>
            <person name="Gujja S."/>
            <person name="Hansen M."/>
            <person name="Howarth C."/>
            <person name="Imamovic A."/>
            <person name="Larimer J."/>
            <person name="McCowan C."/>
            <person name="Murphy C."/>
            <person name="Neiman D."/>
            <person name="Pearson M."/>
            <person name="Priest M."/>
            <person name="Roberts A."/>
            <person name="Saif S."/>
            <person name="Shea T."/>
            <person name="Sisk P."/>
            <person name="Sykes S."/>
            <person name="Wortman J."/>
            <person name="Nusbaum C."/>
            <person name="Birren B."/>
        </authorList>
    </citation>
    <scope>NUCLEOTIDE SEQUENCE [LARGE SCALE GENOMIC DNA]</scope>
    <source>
        <strain evidence="6 7">ATCC 700915</strain>
    </source>
</reference>
<dbReference type="PANTHER" id="PTHR30514">
    <property type="entry name" value="GLUCOKINASE"/>
    <property type="match status" value="1"/>
</dbReference>
<dbReference type="EMBL" id="AJAP01000004">
    <property type="protein sequence ID" value="EOH90343.1"/>
    <property type="molecule type" value="Genomic_DNA"/>
</dbReference>
<dbReference type="InterPro" id="IPR009057">
    <property type="entry name" value="Homeodomain-like_sf"/>
</dbReference>
<evidence type="ECO:0000256" key="1">
    <source>
        <dbReference type="ARBA" id="ARBA00023015"/>
    </source>
</evidence>
<keyword evidence="1" id="KW-0805">Transcription regulation</keyword>
<dbReference type="Gene3D" id="1.10.10.10">
    <property type="entry name" value="Winged helix-like DNA-binding domain superfamily/Winged helix DNA-binding domain"/>
    <property type="match status" value="1"/>
</dbReference>
<dbReference type="Pfam" id="PF01418">
    <property type="entry name" value="HTH_6"/>
    <property type="match status" value="1"/>
</dbReference>
<dbReference type="SUPFAM" id="SSF46689">
    <property type="entry name" value="Homeodomain-like"/>
    <property type="match status" value="1"/>
</dbReference>
<accession>R2Q4W1</accession>
<evidence type="ECO:0000256" key="3">
    <source>
        <dbReference type="ARBA" id="ARBA00023163"/>
    </source>
</evidence>
<dbReference type="InterPro" id="IPR047640">
    <property type="entry name" value="RpiR-like"/>
</dbReference>
<dbReference type="RefSeq" id="WP_010752744.1">
    <property type="nucleotide sequence ID" value="NZ_ASVU01000001.1"/>
</dbReference>
<dbReference type="CDD" id="cd05013">
    <property type="entry name" value="SIS_RpiR"/>
    <property type="match status" value="1"/>
</dbReference>
<keyword evidence="7" id="KW-1185">Reference proteome</keyword>
<dbReference type="InterPro" id="IPR046348">
    <property type="entry name" value="SIS_dom_sf"/>
</dbReference>
<dbReference type="InterPro" id="IPR035472">
    <property type="entry name" value="RpiR-like_SIS"/>
</dbReference>
<dbReference type="GO" id="GO:0097367">
    <property type="term" value="F:carbohydrate derivative binding"/>
    <property type="evidence" value="ECO:0007669"/>
    <property type="project" value="InterPro"/>
</dbReference>
<dbReference type="SUPFAM" id="SSF53697">
    <property type="entry name" value="SIS domain"/>
    <property type="match status" value="1"/>
</dbReference>
<evidence type="ECO:0000313" key="7">
    <source>
        <dbReference type="Proteomes" id="UP000013777"/>
    </source>
</evidence>
<dbReference type="AlphaFoldDB" id="R2Q4W1"/>
<dbReference type="GO" id="GO:1901135">
    <property type="term" value="P:carbohydrate derivative metabolic process"/>
    <property type="evidence" value="ECO:0007669"/>
    <property type="project" value="InterPro"/>
</dbReference>
<organism evidence="6 7">
    <name type="scientific">Enterococcus asini ATCC 700915</name>
    <dbReference type="NCBI Taxonomy" id="1158606"/>
    <lineage>
        <taxon>Bacteria</taxon>
        <taxon>Bacillati</taxon>
        <taxon>Bacillota</taxon>
        <taxon>Bacilli</taxon>
        <taxon>Lactobacillales</taxon>
        <taxon>Enterococcaceae</taxon>
        <taxon>Enterococcus</taxon>
    </lineage>
</organism>